<sequence>MPAILPVIGFILGTPARRQNVVGQAIRASLLSTVFGNAYPLFMAGVASAFAALVAYWRLHAPWAAVWLLIDVSILVTRLLCIRAYARRHDSAGARHTDTWAARYAPLCLLATLTLGLGTMGCVISPDTQLSALAIMVTAGILGGIGSRNAAVPRLAIAQIALGAVPIGIGALIARRSGSWILLPPLVAYLGAMFSVVWRHYDGLLALMSAEQRHAELAARFDAALANMPHGLCTIDTFGKVVIANRRTAELFGARVEQLKLNLPLPEFIGHVGLAHFGPDLQKHLVERCAAWLHGERRALDLDLRDGRQLEMTRNPVPDGSAVIIIEDVTERRESEARILHLARHDPLTGLANRRELHDRLRRMLSTIPPSTVSRPAVFYLDLDGFKSVNDSLGHGAGDEVLTMVAARLRQTLREGELAARLGGDEFAIIVSDSTPLVVSTVARRIIRVVGRPYRLAAGKTVSIGTSIGIALSAPDDAVDELITRADEALYAAKQAGKGTFRVSPREGVLL</sequence>
<dbReference type="Pfam" id="PF00990">
    <property type="entry name" value="GGDEF"/>
    <property type="match status" value="1"/>
</dbReference>
<evidence type="ECO:0000313" key="3">
    <source>
        <dbReference type="EMBL" id="MEM5287055.1"/>
    </source>
</evidence>
<dbReference type="EC" id="2.7.7.65" evidence="3"/>
<evidence type="ECO:0000259" key="2">
    <source>
        <dbReference type="PROSITE" id="PS50887"/>
    </source>
</evidence>
<name>A0ABU9QCA0_9BURK</name>
<organism evidence="3 4">
    <name type="scientific">Paraburkholderia sabiae</name>
    <dbReference type="NCBI Taxonomy" id="273251"/>
    <lineage>
        <taxon>Bacteria</taxon>
        <taxon>Pseudomonadati</taxon>
        <taxon>Pseudomonadota</taxon>
        <taxon>Betaproteobacteria</taxon>
        <taxon>Burkholderiales</taxon>
        <taxon>Burkholderiaceae</taxon>
        <taxon>Paraburkholderia</taxon>
    </lineage>
</organism>
<keyword evidence="3" id="KW-0808">Transferase</keyword>
<feature type="transmembrane region" description="Helical" evidence="1">
    <location>
        <begin position="181"/>
        <end position="201"/>
    </location>
</feature>
<reference evidence="3 4" key="1">
    <citation type="submission" date="2024-01" db="EMBL/GenBank/DDBJ databases">
        <title>The diversity of rhizobia nodulating Mimosa spp. in eleven states of Brazil covering several biomes is determined by host plant, location, and edaphic factors.</title>
        <authorList>
            <person name="Rouws L."/>
            <person name="Barauna A."/>
            <person name="Beukes C."/>
            <person name="De Faria S.M."/>
            <person name="Gross E."/>
            <person name="Dos Reis Junior F.B."/>
            <person name="Simon M."/>
            <person name="Maluk M."/>
            <person name="Odee D.W."/>
            <person name="Kenicer G."/>
            <person name="Young J.P.W."/>
            <person name="Reis V.M."/>
            <person name="Zilli J."/>
            <person name="James E.K."/>
        </authorList>
    </citation>
    <scope>NUCLEOTIDE SEQUENCE [LARGE SCALE GENOMIC DNA]</scope>
    <source>
        <strain evidence="3 4">JPY77</strain>
    </source>
</reference>
<feature type="transmembrane region" description="Helical" evidence="1">
    <location>
        <begin position="101"/>
        <end position="123"/>
    </location>
</feature>
<dbReference type="NCBIfam" id="TIGR00254">
    <property type="entry name" value="GGDEF"/>
    <property type="match status" value="1"/>
</dbReference>
<gene>
    <name evidence="3" type="ORF">V4C55_15130</name>
</gene>
<dbReference type="Pfam" id="PF12860">
    <property type="entry name" value="PAS_7"/>
    <property type="match status" value="1"/>
</dbReference>
<dbReference type="InterPro" id="IPR052155">
    <property type="entry name" value="Biofilm_reg_signaling"/>
</dbReference>
<dbReference type="EMBL" id="JAZHGC010000011">
    <property type="protein sequence ID" value="MEM5287055.1"/>
    <property type="molecule type" value="Genomic_DNA"/>
</dbReference>
<feature type="transmembrane region" description="Helical" evidence="1">
    <location>
        <begin position="64"/>
        <end position="86"/>
    </location>
</feature>
<protein>
    <submittedName>
        <fullName evidence="3">Diguanylate cyclase</fullName>
        <ecNumber evidence="3">2.7.7.65</ecNumber>
    </submittedName>
</protein>
<keyword evidence="4" id="KW-1185">Reference proteome</keyword>
<dbReference type="PANTHER" id="PTHR44757:SF2">
    <property type="entry name" value="BIOFILM ARCHITECTURE MAINTENANCE PROTEIN MBAA"/>
    <property type="match status" value="1"/>
</dbReference>
<keyword evidence="1" id="KW-0472">Membrane</keyword>
<comment type="caution">
    <text evidence="3">The sequence shown here is derived from an EMBL/GenBank/DDBJ whole genome shotgun (WGS) entry which is preliminary data.</text>
</comment>
<dbReference type="PANTHER" id="PTHR44757">
    <property type="entry name" value="DIGUANYLATE CYCLASE DGCP"/>
    <property type="match status" value="1"/>
</dbReference>
<dbReference type="Gene3D" id="3.30.450.20">
    <property type="entry name" value="PAS domain"/>
    <property type="match status" value="1"/>
</dbReference>
<proteinExistence type="predicted"/>
<dbReference type="InterPro" id="IPR035965">
    <property type="entry name" value="PAS-like_dom_sf"/>
</dbReference>
<dbReference type="RefSeq" id="WP_201657032.1">
    <property type="nucleotide sequence ID" value="NZ_CAJHCS010000026.1"/>
</dbReference>
<feature type="transmembrane region" description="Helical" evidence="1">
    <location>
        <begin position="34"/>
        <end position="57"/>
    </location>
</feature>
<feature type="transmembrane region" description="Helical" evidence="1">
    <location>
        <begin position="130"/>
        <end position="150"/>
    </location>
</feature>
<dbReference type="CDD" id="cd01949">
    <property type="entry name" value="GGDEF"/>
    <property type="match status" value="1"/>
</dbReference>
<dbReference type="SMART" id="SM00267">
    <property type="entry name" value="GGDEF"/>
    <property type="match status" value="1"/>
</dbReference>
<dbReference type="InterPro" id="IPR043128">
    <property type="entry name" value="Rev_trsase/Diguanyl_cyclase"/>
</dbReference>
<evidence type="ECO:0000256" key="1">
    <source>
        <dbReference type="SAM" id="Phobius"/>
    </source>
</evidence>
<dbReference type="Proteomes" id="UP001494588">
    <property type="component" value="Unassembled WGS sequence"/>
</dbReference>
<keyword evidence="3" id="KW-0548">Nucleotidyltransferase</keyword>
<dbReference type="SUPFAM" id="SSF55073">
    <property type="entry name" value="Nucleotide cyclase"/>
    <property type="match status" value="1"/>
</dbReference>
<dbReference type="SMART" id="SM00091">
    <property type="entry name" value="PAS"/>
    <property type="match status" value="1"/>
</dbReference>
<dbReference type="InterPro" id="IPR000014">
    <property type="entry name" value="PAS"/>
</dbReference>
<dbReference type="PROSITE" id="PS50887">
    <property type="entry name" value="GGDEF"/>
    <property type="match status" value="1"/>
</dbReference>
<dbReference type="GO" id="GO:0052621">
    <property type="term" value="F:diguanylate cyclase activity"/>
    <property type="evidence" value="ECO:0007669"/>
    <property type="project" value="UniProtKB-EC"/>
</dbReference>
<dbReference type="Gene3D" id="3.30.70.270">
    <property type="match status" value="1"/>
</dbReference>
<feature type="transmembrane region" description="Helical" evidence="1">
    <location>
        <begin position="156"/>
        <end position="174"/>
    </location>
</feature>
<accession>A0ABU9QCA0</accession>
<dbReference type="InterPro" id="IPR029787">
    <property type="entry name" value="Nucleotide_cyclase"/>
</dbReference>
<feature type="domain" description="GGDEF" evidence="2">
    <location>
        <begin position="374"/>
        <end position="506"/>
    </location>
</feature>
<dbReference type="SUPFAM" id="SSF55785">
    <property type="entry name" value="PYP-like sensor domain (PAS domain)"/>
    <property type="match status" value="1"/>
</dbReference>
<dbReference type="InterPro" id="IPR000160">
    <property type="entry name" value="GGDEF_dom"/>
</dbReference>
<keyword evidence="1" id="KW-0812">Transmembrane</keyword>
<keyword evidence="1" id="KW-1133">Transmembrane helix</keyword>
<evidence type="ECO:0000313" key="4">
    <source>
        <dbReference type="Proteomes" id="UP001494588"/>
    </source>
</evidence>